<dbReference type="EMBL" id="VSSQ01012386">
    <property type="protein sequence ID" value="MPM49115.1"/>
    <property type="molecule type" value="Genomic_DNA"/>
</dbReference>
<reference evidence="1" key="1">
    <citation type="submission" date="2019-08" db="EMBL/GenBank/DDBJ databases">
        <authorList>
            <person name="Kucharzyk K."/>
            <person name="Murdoch R.W."/>
            <person name="Higgins S."/>
            <person name="Loffler F."/>
        </authorList>
    </citation>
    <scope>NUCLEOTIDE SEQUENCE</scope>
</reference>
<evidence type="ECO:0008006" key="2">
    <source>
        <dbReference type="Google" id="ProtNLM"/>
    </source>
</evidence>
<dbReference type="AlphaFoldDB" id="A0A645A7E8"/>
<evidence type="ECO:0000313" key="1">
    <source>
        <dbReference type="EMBL" id="MPM49115.1"/>
    </source>
</evidence>
<organism evidence="1">
    <name type="scientific">bioreactor metagenome</name>
    <dbReference type="NCBI Taxonomy" id="1076179"/>
    <lineage>
        <taxon>unclassified sequences</taxon>
        <taxon>metagenomes</taxon>
        <taxon>ecological metagenomes</taxon>
    </lineage>
</organism>
<proteinExistence type="predicted"/>
<gene>
    <name evidence="1" type="ORF">SDC9_95843</name>
</gene>
<accession>A0A645A7E8</accession>
<protein>
    <recommendedName>
        <fullName evidence="2">Fold protein</fullName>
    </recommendedName>
</protein>
<name>A0A645A7E8_9ZZZZ</name>
<comment type="caution">
    <text evidence="1">The sequence shown here is derived from an EMBL/GenBank/DDBJ whole genome shotgun (WGS) entry which is preliminary data.</text>
</comment>
<sequence length="105" mass="11884">MYKIACTRKEASCIIGNFFGELVPICEYCKGLEDDELLLLTTDGLLVRDEGRADFRGHSSITGEPAEIKLTDYGFEFFGDITEITRIRETRCLYIGQQNHTPKEG</sequence>